<dbReference type="InterPro" id="IPR001867">
    <property type="entry name" value="OmpR/PhoB-type_DNA-bd"/>
</dbReference>
<name>A0ABT0S4B7_9SPHN</name>
<accession>A0ABT0S4B7</accession>
<keyword evidence="3" id="KW-1133">Transmembrane helix</keyword>
<dbReference type="Gene3D" id="1.10.10.10">
    <property type="entry name" value="Winged helix-like DNA-binding domain superfamily/Winged helix DNA-binding domain"/>
    <property type="match status" value="1"/>
</dbReference>
<feature type="domain" description="OmpR/PhoB-type" evidence="4">
    <location>
        <begin position="3"/>
        <end position="101"/>
    </location>
</feature>
<dbReference type="SUPFAM" id="SSF46894">
    <property type="entry name" value="C-terminal effector domain of the bipartite response regulators"/>
    <property type="match status" value="1"/>
</dbReference>
<feature type="transmembrane region" description="Helical" evidence="3">
    <location>
        <begin position="324"/>
        <end position="345"/>
    </location>
</feature>
<dbReference type="EMBL" id="JAMGBE010000003">
    <property type="protein sequence ID" value="MCL6730446.1"/>
    <property type="molecule type" value="Genomic_DNA"/>
</dbReference>
<gene>
    <name evidence="5" type="ORF">LZ538_10335</name>
</gene>
<proteinExistence type="predicted"/>
<dbReference type="InterPro" id="IPR036388">
    <property type="entry name" value="WH-like_DNA-bd_sf"/>
</dbReference>
<evidence type="ECO:0000256" key="3">
    <source>
        <dbReference type="SAM" id="Phobius"/>
    </source>
</evidence>
<feature type="transmembrane region" description="Helical" evidence="3">
    <location>
        <begin position="124"/>
        <end position="149"/>
    </location>
</feature>
<dbReference type="SMART" id="SM00862">
    <property type="entry name" value="Trans_reg_C"/>
    <property type="match status" value="1"/>
</dbReference>
<feature type="transmembrane region" description="Helical" evidence="3">
    <location>
        <begin position="267"/>
        <end position="288"/>
    </location>
</feature>
<keyword evidence="3" id="KW-0472">Membrane</keyword>
<dbReference type="PROSITE" id="PS51755">
    <property type="entry name" value="OMPR_PHOB"/>
    <property type="match status" value="1"/>
</dbReference>
<dbReference type="Proteomes" id="UP001165342">
    <property type="component" value="Unassembled WGS sequence"/>
</dbReference>
<feature type="transmembrane region" description="Helical" evidence="3">
    <location>
        <begin position="161"/>
        <end position="184"/>
    </location>
</feature>
<keyword evidence="1 2" id="KW-0238">DNA-binding</keyword>
<evidence type="ECO:0000256" key="1">
    <source>
        <dbReference type="ARBA" id="ARBA00023125"/>
    </source>
</evidence>
<evidence type="ECO:0000256" key="2">
    <source>
        <dbReference type="PROSITE-ProRule" id="PRU01091"/>
    </source>
</evidence>
<keyword evidence="6" id="KW-1185">Reference proteome</keyword>
<dbReference type="RefSeq" id="WP_249831930.1">
    <property type="nucleotide sequence ID" value="NZ_JAMGBE010000003.1"/>
</dbReference>
<feature type="DNA-binding region" description="OmpR/PhoB-type" evidence="2">
    <location>
        <begin position="3"/>
        <end position="101"/>
    </location>
</feature>
<keyword evidence="3" id="KW-0812">Transmembrane</keyword>
<comment type="caution">
    <text evidence="5">The sequence shown here is derived from an EMBL/GenBank/DDBJ whole genome shotgun (WGS) entry which is preliminary data.</text>
</comment>
<dbReference type="CDD" id="cd00383">
    <property type="entry name" value="trans_reg_C"/>
    <property type="match status" value="1"/>
</dbReference>
<organism evidence="5 6">
    <name type="scientific">Sphingomonas hankyongi</name>
    <dbReference type="NCBI Taxonomy" id="2908209"/>
    <lineage>
        <taxon>Bacteria</taxon>
        <taxon>Pseudomonadati</taxon>
        <taxon>Pseudomonadota</taxon>
        <taxon>Alphaproteobacteria</taxon>
        <taxon>Sphingomonadales</taxon>
        <taxon>Sphingomonadaceae</taxon>
        <taxon>Sphingomonas</taxon>
    </lineage>
</organism>
<feature type="transmembrane region" description="Helical" evidence="3">
    <location>
        <begin position="235"/>
        <end position="255"/>
    </location>
</feature>
<evidence type="ECO:0000259" key="4">
    <source>
        <dbReference type="PROSITE" id="PS51755"/>
    </source>
</evidence>
<feature type="transmembrane region" description="Helical" evidence="3">
    <location>
        <begin position="196"/>
        <end position="215"/>
    </location>
</feature>
<dbReference type="Pfam" id="PF00486">
    <property type="entry name" value="Trans_reg_C"/>
    <property type="match status" value="1"/>
</dbReference>
<reference evidence="5" key="1">
    <citation type="submission" date="2022-05" db="EMBL/GenBank/DDBJ databases">
        <authorList>
            <person name="Jo J.-H."/>
            <person name="Im W.-T."/>
        </authorList>
    </citation>
    <scope>NUCLEOTIDE SEQUENCE</scope>
    <source>
        <strain evidence="5">SE220</strain>
    </source>
</reference>
<evidence type="ECO:0000313" key="6">
    <source>
        <dbReference type="Proteomes" id="UP001165342"/>
    </source>
</evidence>
<evidence type="ECO:0000313" key="5">
    <source>
        <dbReference type="EMBL" id="MCL6730446.1"/>
    </source>
</evidence>
<sequence>MTPACFRFEDFLLDVADRRLLRGSDTVELNGRYLDALTLLVREQGRLVTKDRFLDEVWRGVPVTDEALTQCIRTLRRQLGDDAAAPRFIETVPKHGYRFIAAVEGVEGAQPQPSPNGSPSSRPFLLTAVAGTLGSGMAGLLGGLFYGLISTSQPQADVGSVSLLLVLVSLTGLLALVGGAGVSLGIASAARMTRGINAWSVLGGAAGGFVVGTVVKLLGHDALLLLLGIPPVDFAGAMEGAMLGAAAGLATVLAVQRPSRSFRSGVTYAALIGAAAGVLVTLMGGHLLGGSLNLLVQQVHSSRLSLDGIGSLVGERSFGPVSEAVTAGLEAMAFVSCVAGGIALARRRSYKLPTETI</sequence>
<protein>
    <submittedName>
        <fullName evidence="5">Transcriptional regulator</fullName>
    </submittedName>
</protein>
<dbReference type="InterPro" id="IPR016032">
    <property type="entry name" value="Sig_transdc_resp-reg_C-effctor"/>
</dbReference>